<dbReference type="KEGG" id="nhl:Nhal_0985"/>
<proteinExistence type="predicted"/>
<evidence type="ECO:0000313" key="3">
    <source>
        <dbReference type="Proteomes" id="UP000001844"/>
    </source>
</evidence>
<gene>
    <name evidence="2" type="ordered locus">Nhal_0985</name>
</gene>
<reference evidence="3" key="1">
    <citation type="submission" date="2010-04" db="EMBL/GenBank/DDBJ databases">
        <title>Complete genome sequence of Nitrosococcus halophilus Nc4, a salt-adapted, aerobic obligate ammonia-oxidizing sulfur purple bacterium.</title>
        <authorList>
            <consortium name="US DOE Joint Genome Institute"/>
            <person name="Campbell M.A."/>
            <person name="Malfatti S.A."/>
            <person name="Chain P.S.G."/>
            <person name="Heidelberg J.F."/>
            <person name="Ward B.B."/>
            <person name="Klotz M.G."/>
        </authorList>
    </citation>
    <scope>NUCLEOTIDE SEQUENCE [LARGE SCALE GENOMIC DNA]</scope>
    <source>
        <strain evidence="3">Nc4</strain>
    </source>
</reference>
<dbReference type="InterPro" id="IPR045958">
    <property type="entry name" value="DUF6378"/>
</dbReference>
<evidence type="ECO:0000313" key="2">
    <source>
        <dbReference type="EMBL" id="ADE14158.1"/>
    </source>
</evidence>
<feature type="domain" description="DUF6378" evidence="1">
    <location>
        <begin position="7"/>
        <end position="86"/>
    </location>
</feature>
<keyword evidence="3" id="KW-1185">Reference proteome</keyword>
<organism evidence="2 3">
    <name type="scientific">Nitrosococcus halophilus (strain Nc4)</name>
    <dbReference type="NCBI Taxonomy" id="472759"/>
    <lineage>
        <taxon>Bacteria</taxon>
        <taxon>Pseudomonadati</taxon>
        <taxon>Pseudomonadota</taxon>
        <taxon>Gammaproteobacteria</taxon>
        <taxon>Chromatiales</taxon>
        <taxon>Chromatiaceae</taxon>
        <taxon>Nitrosococcus</taxon>
    </lineage>
</organism>
<dbReference type="EMBL" id="CP001798">
    <property type="protein sequence ID" value="ADE14158.1"/>
    <property type="molecule type" value="Genomic_DNA"/>
</dbReference>
<protein>
    <recommendedName>
        <fullName evidence="1">DUF6378 domain-containing protein</fullName>
    </recommendedName>
</protein>
<dbReference type="eggNOG" id="ENOG5033CFI">
    <property type="taxonomic scope" value="Bacteria"/>
</dbReference>
<dbReference type="HOGENOM" id="CLU_184495_0_0_6"/>
<dbReference type="Pfam" id="PF19905">
    <property type="entry name" value="DUF6378"/>
    <property type="match status" value="1"/>
</dbReference>
<name>D5BYU5_NITHN</name>
<accession>D5BYU5</accession>
<evidence type="ECO:0000259" key="1">
    <source>
        <dbReference type="Pfam" id="PF19905"/>
    </source>
</evidence>
<sequence>MKSESQRILKEAFENIDNRAAERDTEQERSMARAVALFNAYSGKDLTETEGWMFMCCLKMSRSRAGSFNRDDYVDLASYAALAGECEQEKHSD</sequence>
<dbReference type="Proteomes" id="UP000001844">
    <property type="component" value="Chromosome"/>
</dbReference>
<dbReference type="AlphaFoldDB" id="D5BYU5"/>
<dbReference type="STRING" id="472759.Nhal_0985"/>